<dbReference type="Gene3D" id="1.25.40.10">
    <property type="entry name" value="Tetratricopeptide repeat domain"/>
    <property type="match status" value="2"/>
</dbReference>
<dbReference type="SUPFAM" id="SSF52540">
    <property type="entry name" value="P-loop containing nucleoside triphosphate hydrolases"/>
    <property type="match status" value="1"/>
</dbReference>
<dbReference type="Pfam" id="PF13432">
    <property type="entry name" value="TPR_16"/>
    <property type="match status" value="3"/>
</dbReference>
<dbReference type="SMART" id="SM00028">
    <property type="entry name" value="TPR"/>
    <property type="match status" value="8"/>
</dbReference>
<dbReference type="Pfam" id="PF13374">
    <property type="entry name" value="TPR_10"/>
    <property type="match status" value="1"/>
</dbReference>
<accession>A0A7Y7IVT9</accession>
<dbReference type="Pfam" id="PF13469">
    <property type="entry name" value="Sulfotransfer_3"/>
    <property type="match status" value="1"/>
</dbReference>
<dbReference type="PANTHER" id="PTHR44943:SF8">
    <property type="entry name" value="TPR REPEAT-CONTAINING PROTEIN MJ0263"/>
    <property type="match status" value="1"/>
</dbReference>
<dbReference type="Proteomes" id="UP000534870">
    <property type="component" value="Unassembled WGS sequence"/>
</dbReference>
<feature type="repeat" description="TPR" evidence="3">
    <location>
        <begin position="210"/>
        <end position="243"/>
    </location>
</feature>
<proteinExistence type="predicted"/>
<keyword evidence="1" id="KW-0677">Repeat</keyword>
<protein>
    <submittedName>
        <fullName evidence="5">Tetratricopeptide repeat protein</fullName>
    </submittedName>
</protein>
<evidence type="ECO:0000256" key="4">
    <source>
        <dbReference type="SAM" id="MobiDB-lite"/>
    </source>
</evidence>
<feature type="repeat" description="TPR" evidence="3">
    <location>
        <begin position="244"/>
        <end position="277"/>
    </location>
</feature>
<feature type="repeat" description="TPR" evidence="3">
    <location>
        <begin position="142"/>
        <end position="175"/>
    </location>
</feature>
<dbReference type="PANTHER" id="PTHR44943">
    <property type="entry name" value="CELLULOSE SYNTHASE OPERON PROTEIN C"/>
    <property type="match status" value="1"/>
</dbReference>
<dbReference type="InterPro" id="IPR011990">
    <property type="entry name" value="TPR-like_helical_dom_sf"/>
</dbReference>
<evidence type="ECO:0000313" key="5">
    <source>
        <dbReference type="EMBL" id="NVN11286.1"/>
    </source>
</evidence>
<organism evidence="5 6">
    <name type="scientific">Nguyenibacter vanlangensis</name>
    <dbReference type="NCBI Taxonomy" id="1216886"/>
    <lineage>
        <taxon>Bacteria</taxon>
        <taxon>Pseudomonadati</taxon>
        <taxon>Pseudomonadota</taxon>
        <taxon>Alphaproteobacteria</taxon>
        <taxon>Acetobacterales</taxon>
        <taxon>Acetobacteraceae</taxon>
        <taxon>Nguyenibacter</taxon>
    </lineage>
</organism>
<keyword evidence="2 3" id="KW-0802">TPR repeat</keyword>
<dbReference type="InterPro" id="IPR051685">
    <property type="entry name" value="Ycf3/AcsC/BcsC/TPR_MFPF"/>
</dbReference>
<dbReference type="Pfam" id="PF13424">
    <property type="entry name" value="TPR_12"/>
    <property type="match status" value="1"/>
</dbReference>
<gene>
    <name evidence="5" type="ORF">HUK84_09095</name>
</gene>
<name>A0A7Y7IVT9_9PROT</name>
<dbReference type="InterPro" id="IPR027417">
    <property type="entry name" value="P-loop_NTPase"/>
</dbReference>
<dbReference type="InterPro" id="IPR019734">
    <property type="entry name" value="TPR_rpt"/>
</dbReference>
<dbReference type="PROSITE" id="PS50005">
    <property type="entry name" value="TPR"/>
    <property type="match status" value="6"/>
</dbReference>
<evidence type="ECO:0000256" key="2">
    <source>
        <dbReference type="ARBA" id="ARBA00022803"/>
    </source>
</evidence>
<dbReference type="SUPFAM" id="SSF48452">
    <property type="entry name" value="TPR-like"/>
    <property type="match status" value="1"/>
</dbReference>
<comment type="caution">
    <text evidence="5">The sequence shown here is derived from an EMBL/GenBank/DDBJ whole genome shotgun (WGS) entry which is preliminary data.</text>
</comment>
<feature type="repeat" description="TPR" evidence="3">
    <location>
        <begin position="40"/>
        <end position="73"/>
    </location>
</feature>
<feature type="repeat" description="TPR" evidence="3">
    <location>
        <begin position="74"/>
        <end position="107"/>
    </location>
</feature>
<dbReference type="AlphaFoldDB" id="A0A7Y7IVT9"/>
<feature type="repeat" description="TPR" evidence="3">
    <location>
        <begin position="108"/>
        <end position="141"/>
    </location>
</feature>
<dbReference type="EMBL" id="JABXXP010000148">
    <property type="protein sequence ID" value="NVN11286.1"/>
    <property type="molecule type" value="Genomic_DNA"/>
</dbReference>
<sequence length="629" mass="70784">MRRAPVAAPDLPAGKQVSPSEAPDFIKKCELILEKDPSHLQAMQVLGTFYAQQKRFDRAIPLLRAAQKRDPDNPVGLNNLGMALQTTGECQEAISCFRKAVELRPSYGMALNNLGNILAEQGNHEAAIQSYQTVLSITPNDAVALNNLGAALRSTGRIEEAVLKFQAALIYVPEFIQARMSLAISLRELERVDEAIACYKTIILQDNTNFSAHFGLAELFQKSGQYHAAIGYFKSASVLKPAESMPLFKLGIVLQELGHIDVAIGYFRRAIDLTPDCSRYYLSLAQATKLAADDPYFLSMQRLLRDRSSLDDADCTDLHFALGKVYSDLGAHQLSFDHFLEGNKLRRRSLTYDEKHAINRAKKLCEFVSADTVATLAKTGHSSSLPIFIVGMPRSGSTLVEQILASHPEIYGAGEISSLSDTFHSAASRFGRWQSLVPVENLTILERISVSEDYLDRLRKLVPNRMQFQRLSRIINKTLSNYQHVALIHILFPNARIIHTIRDPIDTCLSCFSTFFHSQDFTFDLGELGRRYRSYGELMKHWHEILPHGTIYDVHYEDVVEDLEQSARALIAYCGLAWDDACLNFHKSNRPVRTASVHQVRKPIYRSSVKRWRPDDEILRPLLDGLGIY</sequence>
<dbReference type="PROSITE" id="PS50293">
    <property type="entry name" value="TPR_REGION"/>
    <property type="match status" value="1"/>
</dbReference>
<evidence type="ECO:0000256" key="1">
    <source>
        <dbReference type="ARBA" id="ARBA00022737"/>
    </source>
</evidence>
<evidence type="ECO:0000313" key="6">
    <source>
        <dbReference type="Proteomes" id="UP000534870"/>
    </source>
</evidence>
<reference evidence="5 6" key="1">
    <citation type="submission" date="2020-06" db="EMBL/GenBank/DDBJ databases">
        <title>Description of novel acetic acid bacteria.</title>
        <authorList>
            <person name="Sombolestani A."/>
        </authorList>
    </citation>
    <scope>NUCLEOTIDE SEQUENCE [LARGE SCALE GENOMIC DNA]</scope>
    <source>
        <strain evidence="5 6">LMG 31431</strain>
    </source>
</reference>
<dbReference type="Gene3D" id="3.40.50.300">
    <property type="entry name" value="P-loop containing nucleotide triphosphate hydrolases"/>
    <property type="match status" value="1"/>
</dbReference>
<dbReference type="RefSeq" id="WP_176640010.1">
    <property type="nucleotide sequence ID" value="NZ_JABXXP010000148.1"/>
</dbReference>
<feature type="region of interest" description="Disordered" evidence="4">
    <location>
        <begin position="1"/>
        <end position="20"/>
    </location>
</feature>
<evidence type="ECO:0000256" key="3">
    <source>
        <dbReference type="PROSITE-ProRule" id="PRU00339"/>
    </source>
</evidence>